<keyword evidence="2" id="KW-0964">Secreted</keyword>
<dbReference type="PANTHER" id="PTHR36108">
    <property type="entry name" value="COLOSSIN-B-RELATED"/>
    <property type="match status" value="1"/>
</dbReference>
<dbReference type="InterPro" id="IPR013783">
    <property type="entry name" value="Ig-like_fold"/>
</dbReference>
<evidence type="ECO:0000256" key="2">
    <source>
        <dbReference type="ARBA" id="ARBA00022525"/>
    </source>
</evidence>
<feature type="compositionally biased region" description="Acidic residues" evidence="4">
    <location>
        <begin position="572"/>
        <end position="584"/>
    </location>
</feature>
<dbReference type="InterPro" id="IPR013784">
    <property type="entry name" value="Carb-bd-like_fold"/>
</dbReference>
<dbReference type="Gene3D" id="2.60.40.10">
    <property type="entry name" value="Immunoglobulins"/>
    <property type="match status" value="4"/>
</dbReference>
<name>A0A5K8AGF6_9BACT</name>
<reference evidence="6 7" key="1">
    <citation type="submission" date="2019-11" db="EMBL/GenBank/DDBJ databases">
        <title>Comparative genomics of hydrocarbon-degrading Desulfosarcina strains.</title>
        <authorList>
            <person name="Watanabe M."/>
            <person name="Kojima H."/>
            <person name="Fukui M."/>
        </authorList>
    </citation>
    <scope>NUCLEOTIDE SEQUENCE [LARGE SCALE GENOMIC DNA]</scope>
    <source>
        <strain evidence="7">oXyS1</strain>
    </source>
</reference>
<dbReference type="SUPFAM" id="SSF49452">
    <property type="entry name" value="Starch-binding domain-like"/>
    <property type="match status" value="2"/>
</dbReference>
<dbReference type="Pfam" id="PF05345">
    <property type="entry name" value="He_PIG"/>
    <property type="match status" value="1"/>
</dbReference>
<feature type="region of interest" description="Disordered" evidence="4">
    <location>
        <begin position="564"/>
        <end position="609"/>
    </location>
</feature>
<evidence type="ECO:0000256" key="1">
    <source>
        <dbReference type="ARBA" id="ARBA00007257"/>
    </source>
</evidence>
<evidence type="ECO:0000256" key="4">
    <source>
        <dbReference type="SAM" id="MobiDB-lite"/>
    </source>
</evidence>
<dbReference type="Pfam" id="PF13620">
    <property type="entry name" value="CarboxypepD_reg"/>
    <property type="match status" value="1"/>
</dbReference>
<dbReference type="InterPro" id="IPR015919">
    <property type="entry name" value="Cadherin-like_sf"/>
</dbReference>
<dbReference type="PANTHER" id="PTHR36108:SF13">
    <property type="entry name" value="COLOSSIN-B-RELATED"/>
    <property type="match status" value="1"/>
</dbReference>
<comment type="similarity">
    <text evidence="1">Belongs to the serine-aspartate repeat-containing protein (SDr) family.</text>
</comment>
<dbReference type="SUPFAM" id="SSF49265">
    <property type="entry name" value="Fibronectin type III"/>
    <property type="match status" value="1"/>
</dbReference>
<feature type="domain" description="Fibronectin type-III" evidence="5">
    <location>
        <begin position="916"/>
        <end position="1016"/>
    </location>
</feature>
<protein>
    <recommendedName>
        <fullName evidence="5">Fibronectin type-III domain-containing protein</fullName>
    </recommendedName>
</protein>
<evidence type="ECO:0000313" key="6">
    <source>
        <dbReference type="EMBL" id="BBO91773.1"/>
    </source>
</evidence>
<dbReference type="EMBL" id="AP021879">
    <property type="protein sequence ID" value="BBO91773.1"/>
    <property type="molecule type" value="Genomic_DNA"/>
</dbReference>
<dbReference type="Proteomes" id="UP000422108">
    <property type="component" value="Chromosome"/>
</dbReference>
<dbReference type="InterPro" id="IPR036116">
    <property type="entry name" value="FN3_sf"/>
</dbReference>
<dbReference type="RefSeq" id="WP_155312627.1">
    <property type="nucleotide sequence ID" value="NZ_AP021879.1"/>
</dbReference>
<keyword evidence="3" id="KW-0732">Signal</keyword>
<dbReference type="SUPFAM" id="SSF49478">
    <property type="entry name" value="Cna protein B-type domain"/>
    <property type="match status" value="2"/>
</dbReference>
<dbReference type="PROSITE" id="PS50853">
    <property type="entry name" value="FN3"/>
    <property type="match status" value="1"/>
</dbReference>
<evidence type="ECO:0000259" key="5">
    <source>
        <dbReference type="PROSITE" id="PS50853"/>
    </source>
</evidence>
<keyword evidence="7" id="KW-1185">Reference proteome</keyword>
<organism evidence="6 7">
    <name type="scientific">Desulfosarcina ovata subsp. ovata</name>
    <dbReference type="NCBI Taxonomy" id="2752305"/>
    <lineage>
        <taxon>Bacteria</taxon>
        <taxon>Pseudomonadati</taxon>
        <taxon>Thermodesulfobacteriota</taxon>
        <taxon>Desulfobacteria</taxon>
        <taxon>Desulfobacterales</taxon>
        <taxon>Desulfosarcinaceae</taxon>
        <taxon>Desulfosarcina</taxon>
    </lineage>
</organism>
<sequence>MKEAGMEKRWPVRFVSILWVLFWGFGMMSKSMVCQASDAVCAQVKIEINQELTLERQAFDAHMRINNGLTHISLEDVSVSVWFNDKDGNAVLATSDSSDTSALFYIRVDEMTNISDVSGAGTVAPSTSADIHWLIIPSIGASNGLESGALYYVGATLTYTIGGESNTTEVSPDYIYVKPMPELTLDYFLPAEVYGDDAFTEAIEAPVPFSLGVRVKNSGQGTASELKIESAQPRIVENDQGLLIGFTIQGSQVNGETATDSLLVDFGDIAPGTSGTARWRMICTLSGEFVEFDADFSHSDELGGEVTSLLAGTETHTLVADVQVDLTGRDQILDFLALDEDVYRVYESDTVDTVVSDQSASSTLTHVNTVNGRAVYTLAAAVNAGFIYVHLTDPYGGEKEIASVVRSDGKTIKSANAWLSKSRDGQGWNHFINLFDAAGTGQYTLTFADAADTADAPVLQYISDVIAVEGSSIGFIIQASDADGTTPSLSAATLPAGASFTDRGDGTGTFAWTPAFGQAGTYGITFKASDGELDDSQRVTLTIRSITDTDGDGMDDAWEQEQFGSLDRDGSGDYDGDGISDLDEYLSGSDPTAEDHAPSVPVIASPQNGDTVTTLTPELIIENSIDDDGDALAYRFEVYADDQYSEWVAEASVDEATGTTAWTLPGELDENGTYYWRVRATDGYSYSLWAYGVFRVNAVDESPDLPALAFPPDGGQVDTLTPVLAVTGIADPDDDEPACTFEVYADVAMTAQVTGSGNLDPSNGAAGWTVDTPLTDGATYYWRAVITDSQGLSATTDLAAFTVNTANQAPVGLSINEPENGTEVTRTDVQLIVNRATDADGDSLGYYFEIDTDPGFDSTDKTASAMIEGQTDATVSWTVSGLTDNTTYYWRTRATDDLASSPWTVGRFFVNTANDAPSAPVLKNPGQSAWVGVLTPQLCLAGGQDTDGDTLTYRFEVYADANLESLAAWSETGETTWTVGNALSDRATYYWRARATDEGGLEGNWSETGTFYVKEEEQPEPEAISVTVATDSGTALSGLRVYAYTASGSYAGLSATTDADGRASFDIDAFDVGTYQFRADYLGIKFWSAAVAIPDTTTISIVIEQATVTVTVQSTAGAVTGARVYLYSASGSYLGVTLTSDANGRVVIDLPVGEAFLFRADVLGTRYWSLATTIAADTANAVIVDAGGGTLTVQVREDENTPMAGIRIYLFSEAKTYLNVYGTTDENGQVTFNVSEASYCLRADYLGYQFWSEAITVVTDTAEVIEIPHQSVRVSVPGRYQDMDTPVTGIKTYLFSTAGSYLNRYLLTDANGQAEFSLPEKEFMIRADYLNGKYWSDGFAWDDPQIVIPMGDARVNVTGAGLPSQGIGVYLFSDSGTYLNMNGTTDEAGQVTFRLPEGTYDFRIDYQGSQFWADDRQVAADTLTDVDVSVGGGSFGMSVMTDDGVAVDGVKCHVFDGDDTYLGLSNTTDADGQASFDLAAGDYRFRVDYLGNAFWSDTVTVSGDGSTTMIIDRSTVTVNVLAAGSVVTGTKVYLFSTAESYLGVYATTDDSGQATFDLPDATDYRFRADVLGNHYWSDDVTVANGLDPVTIDAGGGTLQVTVQSDTGGPLAGLKTYLFNADGQYLSQSGETDASGQVSFDVPGGVYQVRADYLGYTFWSDAITVAEDAAASLTIALSSVTVSVMGSYQTVDTALSGIPVYLFTPTGTYLNINGKTDENGQLSFIVPRKPYMARVDTTGGQYWSGTFTASDTTVSIPMADAVVTVTGSGLPAAGVNVYLFSTAGTYLGTVQSTDGNGTVAFRLPAQTFKFRGDYQGNQYWSGDVTLQADAENDVLISVGGGSVTLTVQTASGAPMSGVNCYVFSESGSYLGLKGSTDDSGQTSFDLADGAFQFRADYLGYQYWSGAVTVPDTLVKTMAIAHTDVTLTFQADYQGTIVPLDGRKAYLFTPAGRYLGQYQETDAAGQAVFNLPDQAYTLRCDELGQHYWSETFQSMDTTVTVARGKAIIQVTFNGEIAENARLYLFSSADSYLGRYENTNSDGSAAFVLPAGQCRFRADLDGRQQWSDIVTITADLQTAVDIVLE</sequence>
<gene>
    <name evidence="6" type="ORF">DSCOOX_49530</name>
</gene>
<evidence type="ECO:0000313" key="7">
    <source>
        <dbReference type="Proteomes" id="UP000422108"/>
    </source>
</evidence>
<dbReference type="InterPro" id="IPR003961">
    <property type="entry name" value="FN3_dom"/>
</dbReference>
<accession>A0A5K8AGF6</accession>
<dbReference type="GO" id="GO:0030246">
    <property type="term" value="F:carbohydrate binding"/>
    <property type="evidence" value="ECO:0007669"/>
    <property type="project" value="InterPro"/>
</dbReference>
<dbReference type="GO" id="GO:0016020">
    <property type="term" value="C:membrane"/>
    <property type="evidence" value="ECO:0007669"/>
    <property type="project" value="InterPro"/>
</dbReference>
<dbReference type="Gene3D" id="2.60.40.1120">
    <property type="entry name" value="Carboxypeptidase-like, regulatory domain"/>
    <property type="match status" value="1"/>
</dbReference>
<dbReference type="SUPFAM" id="SSF49313">
    <property type="entry name" value="Cadherin-like"/>
    <property type="match status" value="1"/>
</dbReference>
<evidence type="ECO:0000256" key="3">
    <source>
        <dbReference type="ARBA" id="ARBA00022729"/>
    </source>
</evidence>
<dbReference type="GO" id="GO:0005509">
    <property type="term" value="F:calcium ion binding"/>
    <property type="evidence" value="ECO:0007669"/>
    <property type="project" value="InterPro"/>
</dbReference>
<proteinExistence type="inferred from homology"/>